<name>A0ABQ5QAX4_9BACT</name>
<keyword evidence="7 9" id="KW-0808">Transferase</keyword>
<keyword evidence="9" id="KW-0594">Phospholipid biosynthesis</keyword>
<feature type="transmembrane region" description="Helical" evidence="10">
    <location>
        <begin position="12"/>
        <end position="34"/>
    </location>
</feature>
<dbReference type="InterPro" id="IPR002123">
    <property type="entry name" value="Plipid/glycerol_acylTrfase"/>
</dbReference>
<evidence type="ECO:0000256" key="6">
    <source>
        <dbReference type="ARBA" id="ARBA00016139"/>
    </source>
</evidence>
<keyword evidence="10" id="KW-1133">Transmembrane helix</keyword>
<comment type="caution">
    <text evidence="12">The sequence shown here is derived from an EMBL/GenBank/DDBJ whole genome shotgun (WGS) entry which is preliminary data.</text>
</comment>
<accession>A0ABQ5QAX4</accession>
<keyword evidence="13" id="KW-1185">Reference proteome</keyword>
<organism evidence="12 13">
    <name type="scientific">Geothrix rubra</name>
    <dbReference type="NCBI Taxonomy" id="2927977"/>
    <lineage>
        <taxon>Bacteria</taxon>
        <taxon>Pseudomonadati</taxon>
        <taxon>Acidobacteriota</taxon>
        <taxon>Holophagae</taxon>
        <taxon>Holophagales</taxon>
        <taxon>Holophagaceae</taxon>
        <taxon>Geothrix</taxon>
    </lineage>
</organism>
<keyword evidence="9" id="KW-1208">Phospholipid metabolism</keyword>
<comment type="domain">
    <text evidence="9">The HXXXXD motif is essential for acyltransferase activity and may constitute the binding site for the phosphate moiety of the glycerol-3-phosphate.</text>
</comment>
<evidence type="ECO:0000256" key="3">
    <source>
        <dbReference type="ARBA" id="ARBA00005189"/>
    </source>
</evidence>
<feature type="domain" description="Phospholipid/glycerol acyltransferase" evidence="11">
    <location>
        <begin position="78"/>
        <end position="192"/>
    </location>
</feature>
<dbReference type="EC" id="2.3.1.51" evidence="5 9"/>
<dbReference type="Proteomes" id="UP001165089">
    <property type="component" value="Unassembled WGS sequence"/>
</dbReference>
<comment type="catalytic activity">
    <reaction evidence="1 9">
        <text>a 1-acyl-sn-glycero-3-phosphate + an acyl-CoA = a 1,2-diacyl-sn-glycero-3-phosphate + CoA</text>
        <dbReference type="Rhea" id="RHEA:19709"/>
        <dbReference type="ChEBI" id="CHEBI:57287"/>
        <dbReference type="ChEBI" id="CHEBI:57970"/>
        <dbReference type="ChEBI" id="CHEBI:58342"/>
        <dbReference type="ChEBI" id="CHEBI:58608"/>
        <dbReference type="EC" id="2.3.1.51"/>
    </reaction>
</comment>
<evidence type="ECO:0000259" key="11">
    <source>
        <dbReference type="SMART" id="SM00563"/>
    </source>
</evidence>
<reference evidence="12 13" key="1">
    <citation type="journal article" date="2023" name="Antonie Van Leeuwenhoek">
        <title>Mesoterricola silvestris gen. nov., sp. nov., Mesoterricola sediminis sp. nov., Geothrix oryzae sp. nov., Geothrix edaphica sp. nov., Geothrix rubra sp. nov., and Geothrix limicola sp. nov., six novel members of Acidobacteriota isolated from soils.</title>
        <authorList>
            <person name="Itoh H."/>
            <person name="Sugisawa Y."/>
            <person name="Mise K."/>
            <person name="Xu Z."/>
            <person name="Kuniyasu M."/>
            <person name="Ushijima N."/>
            <person name="Kawano K."/>
            <person name="Kobayashi E."/>
            <person name="Shiratori Y."/>
            <person name="Masuda Y."/>
            <person name="Senoo K."/>
        </authorList>
    </citation>
    <scope>NUCLEOTIDE SEQUENCE [LARGE SCALE GENOMIC DNA]</scope>
    <source>
        <strain evidence="12 13">Red803</strain>
    </source>
</reference>
<evidence type="ECO:0000313" key="13">
    <source>
        <dbReference type="Proteomes" id="UP001165089"/>
    </source>
</evidence>
<dbReference type="CDD" id="cd07989">
    <property type="entry name" value="LPLAT_AGPAT-like"/>
    <property type="match status" value="1"/>
</dbReference>
<keyword evidence="10" id="KW-0472">Membrane</keyword>
<comment type="similarity">
    <text evidence="4 9">Belongs to the 1-acyl-sn-glycerol-3-phosphate acyltransferase family.</text>
</comment>
<dbReference type="InterPro" id="IPR004552">
    <property type="entry name" value="AGP_acyltrans"/>
</dbReference>
<dbReference type="PANTHER" id="PTHR10434:SF11">
    <property type="entry name" value="1-ACYL-SN-GLYCEROL-3-PHOSPHATE ACYLTRANSFERASE"/>
    <property type="match status" value="1"/>
</dbReference>
<gene>
    <name evidence="12" type="ORF">GETHPA_28030</name>
</gene>
<keyword evidence="9" id="KW-0444">Lipid biosynthesis</keyword>
<keyword evidence="10" id="KW-0812">Transmembrane</keyword>
<keyword evidence="9" id="KW-0443">Lipid metabolism</keyword>
<dbReference type="RefSeq" id="WP_285727393.1">
    <property type="nucleotide sequence ID" value="NZ_BSDD01000006.1"/>
</dbReference>
<evidence type="ECO:0000256" key="1">
    <source>
        <dbReference type="ARBA" id="ARBA00001141"/>
    </source>
</evidence>
<sequence>MPPRPLLRPLLVWILGALALALAVLTCFLLAPFLGGPGAFWAVAPGYIRGTAAAFGIRRRLEGWESLPEDLRSGARAAVFIGNHTSQFDPPLLISTLPSRPVFVAKKELARVPFLGWVIWLADFIFIDRDRRESALRSLAAAARRIHDGQSLAAFPEGTRSATGGLLPFKKGVFALAFEAGVPVVPLAIHGGREILPRGTWRVRGGTYRITVGTPLETGAFPDAEALRQAAEAAVRRLLEAGALS</sequence>
<dbReference type="PANTHER" id="PTHR10434">
    <property type="entry name" value="1-ACYL-SN-GLYCEROL-3-PHOSPHATE ACYLTRANSFERASE"/>
    <property type="match status" value="1"/>
</dbReference>
<dbReference type="SMART" id="SM00563">
    <property type="entry name" value="PlsC"/>
    <property type="match status" value="1"/>
</dbReference>
<evidence type="ECO:0000256" key="5">
    <source>
        <dbReference type="ARBA" id="ARBA00013211"/>
    </source>
</evidence>
<evidence type="ECO:0000313" key="12">
    <source>
        <dbReference type="EMBL" id="GLH71270.1"/>
    </source>
</evidence>
<evidence type="ECO:0000256" key="8">
    <source>
        <dbReference type="ARBA" id="ARBA00023315"/>
    </source>
</evidence>
<evidence type="ECO:0000256" key="4">
    <source>
        <dbReference type="ARBA" id="ARBA00008655"/>
    </source>
</evidence>
<dbReference type="SUPFAM" id="SSF69593">
    <property type="entry name" value="Glycerol-3-phosphate (1)-acyltransferase"/>
    <property type="match status" value="1"/>
</dbReference>
<protein>
    <recommendedName>
        <fullName evidence="6 9">1-acyl-sn-glycerol-3-phosphate acyltransferase</fullName>
        <ecNumber evidence="5 9">2.3.1.51</ecNumber>
    </recommendedName>
</protein>
<evidence type="ECO:0000256" key="7">
    <source>
        <dbReference type="ARBA" id="ARBA00022679"/>
    </source>
</evidence>
<dbReference type="NCBIfam" id="TIGR00530">
    <property type="entry name" value="AGP_acyltrn"/>
    <property type="match status" value="1"/>
</dbReference>
<evidence type="ECO:0000256" key="2">
    <source>
        <dbReference type="ARBA" id="ARBA00004728"/>
    </source>
</evidence>
<dbReference type="EMBL" id="BSDD01000006">
    <property type="protein sequence ID" value="GLH71270.1"/>
    <property type="molecule type" value="Genomic_DNA"/>
</dbReference>
<evidence type="ECO:0000256" key="10">
    <source>
        <dbReference type="SAM" id="Phobius"/>
    </source>
</evidence>
<proteinExistence type="inferred from homology"/>
<dbReference type="Pfam" id="PF01553">
    <property type="entry name" value="Acyltransferase"/>
    <property type="match status" value="1"/>
</dbReference>
<keyword evidence="8 9" id="KW-0012">Acyltransferase</keyword>
<comment type="pathway">
    <text evidence="3">Lipid metabolism.</text>
</comment>
<comment type="pathway">
    <text evidence="2">Phospholipid metabolism; CDP-diacylglycerol biosynthesis; CDP-diacylglycerol from sn-glycerol 3-phosphate: step 2/3.</text>
</comment>
<evidence type="ECO:0000256" key="9">
    <source>
        <dbReference type="RuleBase" id="RU361267"/>
    </source>
</evidence>